<feature type="DNA-binding region" description="H-T-H motif" evidence="4">
    <location>
        <begin position="43"/>
        <end position="62"/>
    </location>
</feature>
<dbReference type="SUPFAM" id="SSF46689">
    <property type="entry name" value="Homeodomain-like"/>
    <property type="match status" value="1"/>
</dbReference>
<evidence type="ECO:0000256" key="4">
    <source>
        <dbReference type="PROSITE-ProRule" id="PRU00335"/>
    </source>
</evidence>
<dbReference type="PANTHER" id="PTHR30055:SF149">
    <property type="entry name" value="TETR-FAMILY TRANSCRIPTIONAL REGULATOR"/>
    <property type="match status" value="1"/>
</dbReference>
<dbReference type="InterPro" id="IPR009057">
    <property type="entry name" value="Homeodomain-like_sf"/>
</dbReference>
<evidence type="ECO:0000256" key="1">
    <source>
        <dbReference type="ARBA" id="ARBA00023015"/>
    </source>
</evidence>
<dbReference type="AlphaFoldDB" id="A0A385D6X1"/>
<evidence type="ECO:0000256" key="3">
    <source>
        <dbReference type="ARBA" id="ARBA00023163"/>
    </source>
</evidence>
<dbReference type="EMBL" id="CP031742">
    <property type="protein sequence ID" value="AXQ53710.1"/>
    <property type="molecule type" value="Genomic_DNA"/>
</dbReference>
<dbReference type="SUPFAM" id="SSF48498">
    <property type="entry name" value="Tetracyclin repressor-like, C-terminal domain"/>
    <property type="match status" value="1"/>
</dbReference>
<evidence type="ECO:0000313" key="7">
    <source>
        <dbReference type="EMBL" id="AXQ53710.1"/>
    </source>
</evidence>
<organism evidence="7 8">
    <name type="scientific">Streptomyces koyangensis</name>
    <dbReference type="NCBI Taxonomy" id="188770"/>
    <lineage>
        <taxon>Bacteria</taxon>
        <taxon>Bacillati</taxon>
        <taxon>Actinomycetota</taxon>
        <taxon>Actinomycetes</taxon>
        <taxon>Kitasatosporales</taxon>
        <taxon>Streptomycetaceae</taxon>
        <taxon>Streptomyces</taxon>
        <taxon>Streptomyces aurantiacus group</taxon>
    </lineage>
</organism>
<feature type="region of interest" description="Disordered" evidence="5">
    <location>
        <begin position="1"/>
        <end position="22"/>
    </location>
</feature>
<protein>
    <submittedName>
        <fullName evidence="7">TetR/AcrR family transcriptional regulator</fullName>
    </submittedName>
</protein>
<dbReference type="KEGG" id="sky:D0C37_03210"/>
<name>A0A385D6X1_9ACTN</name>
<dbReference type="PANTHER" id="PTHR30055">
    <property type="entry name" value="HTH-TYPE TRANSCRIPTIONAL REGULATOR RUTR"/>
    <property type="match status" value="1"/>
</dbReference>
<dbReference type="InterPro" id="IPR036271">
    <property type="entry name" value="Tet_transcr_reg_TetR-rel_C_sf"/>
</dbReference>
<dbReference type="GO" id="GO:0000976">
    <property type="term" value="F:transcription cis-regulatory region binding"/>
    <property type="evidence" value="ECO:0007669"/>
    <property type="project" value="TreeGrafter"/>
</dbReference>
<dbReference type="GeneID" id="300113228"/>
<dbReference type="Gene3D" id="1.10.10.60">
    <property type="entry name" value="Homeodomain-like"/>
    <property type="match status" value="1"/>
</dbReference>
<evidence type="ECO:0000256" key="2">
    <source>
        <dbReference type="ARBA" id="ARBA00023125"/>
    </source>
</evidence>
<proteinExistence type="predicted"/>
<dbReference type="RefSeq" id="WP_117348644.1">
    <property type="nucleotide sequence ID" value="NZ_CP031742.1"/>
</dbReference>
<dbReference type="Pfam" id="PF00440">
    <property type="entry name" value="TetR_N"/>
    <property type="match status" value="1"/>
</dbReference>
<feature type="domain" description="HTH tetR-type" evidence="6">
    <location>
        <begin position="20"/>
        <end position="80"/>
    </location>
</feature>
<keyword evidence="3" id="KW-0804">Transcription</keyword>
<dbReference type="PROSITE" id="PS50977">
    <property type="entry name" value="HTH_TETR_2"/>
    <property type="match status" value="1"/>
</dbReference>
<dbReference type="GO" id="GO:0003700">
    <property type="term" value="F:DNA-binding transcription factor activity"/>
    <property type="evidence" value="ECO:0007669"/>
    <property type="project" value="TreeGrafter"/>
</dbReference>
<dbReference type="Gene3D" id="1.10.357.10">
    <property type="entry name" value="Tetracycline Repressor, domain 2"/>
    <property type="match status" value="1"/>
</dbReference>
<reference evidence="7 8" key="1">
    <citation type="submission" date="2018-08" db="EMBL/GenBank/DDBJ databases">
        <authorList>
            <person name="Ferrada E.E."/>
            <person name="Latorre B.A."/>
        </authorList>
    </citation>
    <scope>NUCLEOTIDE SEQUENCE [LARGE SCALE GENOMIC DNA]</scope>
    <source>
        <strain evidence="7 8">VK-A60T</strain>
    </source>
</reference>
<keyword evidence="1" id="KW-0805">Transcription regulation</keyword>
<gene>
    <name evidence="7" type="ORF">D0C37_03210</name>
</gene>
<sequence>MTSQSEERSGLSSPRSKITPERERELYEATLDLLREGGYEALTMEGVAARTRCGKSTLYRQWGSKPQLVAAALRAQRCVRFSGIDTGSLAGDLREAARAGAERGDRDSLLVQALAHAVLQDEDLQQALREALINPELGMVDSMLDRAEERGEIPAGHPAREFVAAQIFGVLRVRPVLEGRRPHPAEDTAYLQRFVDICILPALGLEAPAEAAAAGGE</sequence>
<dbReference type="InterPro" id="IPR011075">
    <property type="entry name" value="TetR_C"/>
</dbReference>
<evidence type="ECO:0000259" key="6">
    <source>
        <dbReference type="PROSITE" id="PS50977"/>
    </source>
</evidence>
<dbReference type="InterPro" id="IPR050109">
    <property type="entry name" value="HTH-type_TetR-like_transc_reg"/>
</dbReference>
<dbReference type="Proteomes" id="UP000259636">
    <property type="component" value="Chromosome"/>
</dbReference>
<accession>A0A385D6X1</accession>
<evidence type="ECO:0000256" key="5">
    <source>
        <dbReference type="SAM" id="MobiDB-lite"/>
    </source>
</evidence>
<dbReference type="InterPro" id="IPR001647">
    <property type="entry name" value="HTH_TetR"/>
</dbReference>
<dbReference type="Pfam" id="PF16859">
    <property type="entry name" value="TetR_C_11"/>
    <property type="match status" value="1"/>
</dbReference>
<keyword evidence="2 4" id="KW-0238">DNA-binding</keyword>
<evidence type="ECO:0000313" key="8">
    <source>
        <dbReference type="Proteomes" id="UP000259636"/>
    </source>
</evidence>